<accession>A0A8J3U904</accession>
<dbReference type="Gene3D" id="3.40.50.300">
    <property type="entry name" value="P-loop containing nucleotide triphosphate hydrolases"/>
    <property type="match status" value="1"/>
</dbReference>
<dbReference type="Pfam" id="PF13424">
    <property type="entry name" value="TPR_12"/>
    <property type="match status" value="2"/>
</dbReference>
<dbReference type="SUPFAM" id="SSF48452">
    <property type="entry name" value="TPR-like"/>
    <property type="match status" value="2"/>
</dbReference>
<reference evidence="1 2" key="1">
    <citation type="submission" date="2021-01" db="EMBL/GenBank/DDBJ databases">
        <title>Whole genome shotgun sequence of Planotetraspora mira NBRC 15435.</title>
        <authorList>
            <person name="Komaki H."/>
            <person name="Tamura T."/>
        </authorList>
    </citation>
    <scope>NUCLEOTIDE SEQUENCE [LARGE SCALE GENOMIC DNA]</scope>
    <source>
        <strain evidence="1 2">NBRC 15435</strain>
    </source>
</reference>
<dbReference type="AlphaFoldDB" id="A0A8J3U904"/>
<dbReference type="InterPro" id="IPR027417">
    <property type="entry name" value="P-loop_NTPase"/>
</dbReference>
<dbReference type="EMBL" id="BOOO01000056">
    <property type="protein sequence ID" value="GII34740.1"/>
    <property type="molecule type" value="Genomic_DNA"/>
</dbReference>
<evidence type="ECO:0000313" key="1">
    <source>
        <dbReference type="EMBL" id="GII34740.1"/>
    </source>
</evidence>
<dbReference type="Gene3D" id="1.25.40.10">
    <property type="entry name" value="Tetratricopeptide repeat domain"/>
    <property type="match status" value="2"/>
</dbReference>
<evidence type="ECO:0000313" key="2">
    <source>
        <dbReference type="Proteomes" id="UP000650628"/>
    </source>
</evidence>
<comment type="caution">
    <text evidence="1">The sequence shown here is derived from an EMBL/GenBank/DDBJ whole genome shotgun (WGS) entry which is preliminary data.</text>
</comment>
<dbReference type="PANTHER" id="PTHR46082:SF6">
    <property type="entry name" value="AAA+ ATPASE DOMAIN-CONTAINING PROTEIN-RELATED"/>
    <property type="match status" value="1"/>
</dbReference>
<evidence type="ECO:0008006" key="3">
    <source>
        <dbReference type="Google" id="ProtNLM"/>
    </source>
</evidence>
<dbReference type="Pfam" id="PF13374">
    <property type="entry name" value="TPR_10"/>
    <property type="match status" value="2"/>
</dbReference>
<sequence>MDLLSLAGVVAGVLALGVGSLQLRVAILERRDARDRRRHRAPGDAGLGVTGALPVSAPLGRLPSGVLGRAGLLEELAGALGRTRKKDSAGVWVLAGMGGVGKSTAALWLAARAQRRGWAVWWVNAADPVSLRGGVLEILRQLDAPAPVMRQVRDGSVIAADTFWRFVSGTAGRALLIFDNADVPGVLAVDGVSDPGDGTGWARSGGRVMTVVTTRTDDQRIWGTGTHVRSLKVLDDVAGAEVLGRLAPQVPDPSGEEALALARRLGSLPLALHLAGTYLASPFTRWHSFEEYRKALDSCMAPLVIAELDAVGSQTRAVISRTWEVSLDDLTSQGVVRARGVQYLLSCFAAATPIPREMVRFAEDGDRAGFLAALRGLSLVGLIEVVGAATDGYPDIMIHPVVVDTCRAQVLATHESEGAATMRAAVGLLRNVTAPLDAERPADWPAWERLIPHIMAMITWLPPVLVIDDLVLLLEVGGAAFRSLRGIGWQATTEGAALAQANATAAERLDDLHPAALGARHDLGVSLADRGAPGEAEDVFRAVLAGRRQVQGDDHVDTLRTRDQLIHAIMVQGRHDEAERMYVDLLSDMTRVLGAEHRDTLITRVDLAWSIGQQGRYAEAAQICSETLQLDRVVMGPEDPKTFDAWADLARWTNKQGNHIQAEAMCKDTLDVVLRVVGAGHPLAVSTQATLARSIFDQGRYGEAEHLLRATLADMGHPGEGGYFAIIAREYLADAVAVQGRRGEADQILRDVLDLKRQWLGPQHPETKKTIQMLGQTPEAPG</sequence>
<dbReference type="RefSeq" id="WP_377343232.1">
    <property type="nucleotide sequence ID" value="NZ_JBHTHH010000006.1"/>
</dbReference>
<dbReference type="Proteomes" id="UP000650628">
    <property type="component" value="Unassembled WGS sequence"/>
</dbReference>
<proteinExistence type="predicted"/>
<protein>
    <recommendedName>
        <fullName evidence="3">Tetratricopeptide repeat protein</fullName>
    </recommendedName>
</protein>
<dbReference type="InterPro" id="IPR011990">
    <property type="entry name" value="TPR-like_helical_dom_sf"/>
</dbReference>
<dbReference type="PANTHER" id="PTHR46082">
    <property type="entry name" value="ATP/GTP-BINDING PROTEIN-RELATED"/>
    <property type="match status" value="1"/>
</dbReference>
<dbReference type="SUPFAM" id="SSF52540">
    <property type="entry name" value="P-loop containing nucleoside triphosphate hydrolases"/>
    <property type="match status" value="1"/>
</dbReference>
<organism evidence="1 2">
    <name type="scientific">Planotetraspora mira</name>
    <dbReference type="NCBI Taxonomy" id="58121"/>
    <lineage>
        <taxon>Bacteria</taxon>
        <taxon>Bacillati</taxon>
        <taxon>Actinomycetota</taxon>
        <taxon>Actinomycetes</taxon>
        <taxon>Streptosporangiales</taxon>
        <taxon>Streptosporangiaceae</taxon>
        <taxon>Planotetraspora</taxon>
    </lineage>
</organism>
<name>A0A8J3U904_9ACTN</name>
<keyword evidence="2" id="KW-1185">Reference proteome</keyword>
<gene>
    <name evidence="1" type="ORF">Pmi06nite_81820</name>
</gene>
<dbReference type="InterPro" id="IPR053137">
    <property type="entry name" value="NLR-like"/>
</dbReference>